<dbReference type="PROSITE" id="PS50109">
    <property type="entry name" value="HIS_KIN"/>
    <property type="match status" value="1"/>
</dbReference>
<evidence type="ECO:0000256" key="2">
    <source>
        <dbReference type="ARBA" id="ARBA00004141"/>
    </source>
</evidence>
<dbReference type="InterPro" id="IPR003660">
    <property type="entry name" value="HAMP_dom"/>
</dbReference>
<dbReference type="SUPFAM" id="SSF47384">
    <property type="entry name" value="Homodimeric domain of signal transducing histidine kinase"/>
    <property type="match status" value="1"/>
</dbReference>
<organism evidence="18">
    <name type="scientific">uncultured Desulfobacteraceae bacterium</name>
    <dbReference type="NCBI Taxonomy" id="218296"/>
    <lineage>
        <taxon>Bacteria</taxon>
        <taxon>Pseudomonadati</taxon>
        <taxon>Thermodesulfobacteriota</taxon>
        <taxon>Desulfobacteria</taxon>
        <taxon>Desulfobacterales</taxon>
        <taxon>Desulfobacteraceae</taxon>
        <taxon>environmental samples</taxon>
    </lineage>
</organism>
<evidence type="ECO:0000256" key="6">
    <source>
        <dbReference type="ARBA" id="ARBA00022553"/>
    </source>
</evidence>
<evidence type="ECO:0000256" key="4">
    <source>
        <dbReference type="ARBA" id="ARBA00012438"/>
    </source>
</evidence>
<dbReference type="SMART" id="SM00304">
    <property type="entry name" value="HAMP"/>
    <property type="match status" value="1"/>
</dbReference>
<comment type="subcellular location">
    <subcellularLocation>
        <location evidence="3">Cell membrane</location>
    </subcellularLocation>
    <subcellularLocation>
        <location evidence="2">Membrane</location>
        <topology evidence="2">Multi-pass membrane protein</topology>
    </subcellularLocation>
</comment>
<feature type="domain" description="Histidine kinase" evidence="16">
    <location>
        <begin position="377"/>
        <end position="595"/>
    </location>
</feature>
<dbReference type="PRINTS" id="PR00344">
    <property type="entry name" value="BCTRLSENSOR"/>
</dbReference>
<evidence type="ECO:0000256" key="10">
    <source>
        <dbReference type="ARBA" id="ARBA00022777"/>
    </source>
</evidence>
<dbReference type="SMART" id="SM00091">
    <property type="entry name" value="PAS"/>
    <property type="match status" value="1"/>
</dbReference>
<dbReference type="PANTHER" id="PTHR42878:SF7">
    <property type="entry name" value="SENSOR HISTIDINE KINASE GLRK"/>
    <property type="match status" value="1"/>
</dbReference>
<evidence type="ECO:0000256" key="14">
    <source>
        <dbReference type="ARBA" id="ARBA00023136"/>
    </source>
</evidence>
<dbReference type="CDD" id="cd06225">
    <property type="entry name" value="HAMP"/>
    <property type="match status" value="1"/>
</dbReference>
<evidence type="ECO:0000256" key="1">
    <source>
        <dbReference type="ARBA" id="ARBA00000085"/>
    </source>
</evidence>
<keyword evidence="5" id="KW-1003">Cell membrane</keyword>
<dbReference type="InterPro" id="IPR035965">
    <property type="entry name" value="PAS-like_dom_sf"/>
</dbReference>
<dbReference type="InterPro" id="IPR036890">
    <property type="entry name" value="HATPase_C_sf"/>
</dbReference>
<keyword evidence="9" id="KW-0547">Nucleotide-binding</keyword>
<proteinExistence type="predicted"/>
<dbReference type="InterPro" id="IPR000014">
    <property type="entry name" value="PAS"/>
</dbReference>
<dbReference type="Gene3D" id="3.30.565.10">
    <property type="entry name" value="Histidine kinase-like ATPase, C-terminal domain"/>
    <property type="match status" value="1"/>
</dbReference>
<evidence type="ECO:0000313" key="18">
    <source>
        <dbReference type="EMBL" id="VEN74565.1"/>
    </source>
</evidence>
<sequence>MKKPRKLIWKLYPSYLAVILLSIFGAGALAFDFLKDFYLEKTAADLLTVGRMAEDRFRDFFAAPDASGIDSLCKRLGRKTGVRVTVAGIGGRVLGDSDENPAVMENHSDRPEIFSAISGKVGSSIRHSETLARRMMYTALPVMVGDRPAAVVRVALPLSEIEEEFAAMGARIALGGICALLAASLICLWISRRVSRPMEEMKAGADRFAAGDLNFRLPSSSTLELAALAESMNHMAGRLQEKIRLALRESAERKAILSSMTEGIVALDPRGRALSANRAARDIFSHTDIQKGMGLHEIVRDPALNEMVKKTMETGRGHDGDIVLQREEERLVHVRCAPLRGAEPDSPDPGAAGTLLALSDVTQLRRLEHIRRDFAANVSHELKTPLTAIRGFVETLASGAVESEDDRRRFLSIIRRHVGRLSAIIEDLMALSRIENREGFEEIRLEDASLKDVIRAAVQTCESAAEEKGIDIRVYLDSDMTVRANPGLLERAFVNLMDNAVKFSGEGREIHVKAGRNGDDIRVRFRDFGPGIPSRGLPRLFERFYRADAPRDPGPGGAGLGLAIVKHIALAHGGGVDVESAPGKGSVFTFRLPAA</sequence>
<dbReference type="InterPro" id="IPR005467">
    <property type="entry name" value="His_kinase_dom"/>
</dbReference>
<evidence type="ECO:0000256" key="13">
    <source>
        <dbReference type="ARBA" id="ARBA00023012"/>
    </source>
</evidence>
<evidence type="ECO:0000259" key="16">
    <source>
        <dbReference type="PROSITE" id="PS50109"/>
    </source>
</evidence>
<evidence type="ECO:0000256" key="3">
    <source>
        <dbReference type="ARBA" id="ARBA00004236"/>
    </source>
</evidence>
<dbReference type="Gene3D" id="3.30.450.20">
    <property type="entry name" value="PAS domain"/>
    <property type="match status" value="1"/>
</dbReference>
<dbReference type="GO" id="GO:0000156">
    <property type="term" value="F:phosphorelay response regulator activity"/>
    <property type="evidence" value="ECO:0007669"/>
    <property type="project" value="TreeGrafter"/>
</dbReference>
<dbReference type="AlphaFoldDB" id="A0A484HNQ1"/>
<dbReference type="InterPro" id="IPR003661">
    <property type="entry name" value="HisK_dim/P_dom"/>
</dbReference>
<keyword evidence="8 15" id="KW-0812">Transmembrane</keyword>
<comment type="catalytic activity">
    <reaction evidence="1">
        <text>ATP + protein L-histidine = ADP + protein N-phospho-L-histidine.</text>
        <dbReference type="EC" id="2.7.13.3"/>
    </reaction>
</comment>
<dbReference type="InterPro" id="IPR004358">
    <property type="entry name" value="Sig_transdc_His_kin-like_C"/>
</dbReference>
<dbReference type="PANTHER" id="PTHR42878">
    <property type="entry name" value="TWO-COMPONENT HISTIDINE KINASE"/>
    <property type="match status" value="1"/>
</dbReference>
<evidence type="ECO:0000256" key="12">
    <source>
        <dbReference type="ARBA" id="ARBA00022989"/>
    </source>
</evidence>
<dbReference type="CDD" id="cd00075">
    <property type="entry name" value="HATPase"/>
    <property type="match status" value="1"/>
</dbReference>
<dbReference type="Gene3D" id="6.10.340.10">
    <property type="match status" value="1"/>
</dbReference>
<dbReference type="Pfam" id="PF02518">
    <property type="entry name" value="HATPase_c"/>
    <property type="match status" value="1"/>
</dbReference>
<evidence type="ECO:0000256" key="11">
    <source>
        <dbReference type="ARBA" id="ARBA00022840"/>
    </source>
</evidence>
<keyword evidence="10 18" id="KW-0418">Kinase</keyword>
<keyword evidence="7" id="KW-0808">Transferase</keyword>
<dbReference type="Pfam" id="PF00672">
    <property type="entry name" value="HAMP"/>
    <property type="match status" value="1"/>
</dbReference>
<dbReference type="EMBL" id="CAACVI010000034">
    <property type="protein sequence ID" value="VEN74565.1"/>
    <property type="molecule type" value="Genomic_DNA"/>
</dbReference>
<evidence type="ECO:0000256" key="15">
    <source>
        <dbReference type="SAM" id="Phobius"/>
    </source>
</evidence>
<feature type="transmembrane region" description="Helical" evidence="15">
    <location>
        <begin position="12"/>
        <end position="31"/>
    </location>
</feature>
<dbReference type="Pfam" id="PF00989">
    <property type="entry name" value="PAS"/>
    <property type="match status" value="1"/>
</dbReference>
<keyword evidence="13" id="KW-0902">Two-component regulatory system</keyword>
<dbReference type="InterPro" id="IPR013767">
    <property type="entry name" value="PAS_fold"/>
</dbReference>
<evidence type="ECO:0000256" key="8">
    <source>
        <dbReference type="ARBA" id="ARBA00022692"/>
    </source>
</evidence>
<gene>
    <name evidence="18" type="ORF">EPICR_40148</name>
</gene>
<keyword evidence="11" id="KW-0067">ATP-binding</keyword>
<dbReference type="GO" id="GO:0030295">
    <property type="term" value="F:protein kinase activator activity"/>
    <property type="evidence" value="ECO:0007669"/>
    <property type="project" value="TreeGrafter"/>
</dbReference>
<dbReference type="SUPFAM" id="SSF55785">
    <property type="entry name" value="PYP-like sensor domain (PAS domain)"/>
    <property type="match status" value="1"/>
</dbReference>
<dbReference type="Gene3D" id="1.10.287.130">
    <property type="match status" value="1"/>
</dbReference>
<dbReference type="GO" id="GO:0000155">
    <property type="term" value="F:phosphorelay sensor kinase activity"/>
    <property type="evidence" value="ECO:0007669"/>
    <property type="project" value="InterPro"/>
</dbReference>
<dbReference type="FunFam" id="1.10.287.130:FF:000008">
    <property type="entry name" value="Two-component sensor histidine kinase"/>
    <property type="match status" value="1"/>
</dbReference>
<dbReference type="SMART" id="SM00388">
    <property type="entry name" value="HisKA"/>
    <property type="match status" value="1"/>
</dbReference>
<accession>A0A484HNQ1</accession>
<keyword evidence="12 15" id="KW-1133">Transmembrane helix</keyword>
<dbReference type="CDD" id="cd00082">
    <property type="entry name" value="HisKA"/>
    <property type="match status" value="1"/>
</dbReference>
<dbReference type="PROSITE" id="PS50885">
    <property type="entry name" value="HAMP"/>
    <property type="match status" value="1"/>
</dbReference>
<keyword evidence="6" id="KW-0597">Phosphoprotein</keyword>
<evidence type="ECO:0000256" key="7">
    <source>
        <dbReference type="ARBA" id="ARBA00022679"/>
    </source>
</evidence>
<keyword evidence="14 15" id="KW-0472">Membrane</keyword>
<dbReference type="GO" id="GO:0005886">
    <property type="term" value="C:plasma membrane"/>
    <property type="evidence" value="ECO:0007669"/>
    <property type="project" value="UniProtKB-SubCell"/>
</dbReference>
<dbReference type="GO" id="GO:0006355">
    <property type="term" value="P:regulation of DNA-templated transcription"/>
    <property type="evidence" value="ECO:0007669"/>
    <property type="project" value="InterPro"/>
</dbReference>
<dbReference type="FunFam" id="3.30.565.10:FF:000006">
    <property type="entry name" value="Sensor histidine kinase WalK"/>
    <property type="match status" value="1"/>
</dbReference>
<feature type="domain" description="HAMP" evidence="17">
    <location>
        <begin position="192"/>
        <end position="244"/>
    </location>
</feature>
<reference evidence="18" key="1">
    <citation type="submission" date="2019-01" db="EMBL/GenBank/DDBJ databases">
        <authorList>
            <consortium name="Genoscope - CEA"/>
            <person name="William W."/>
        </authorList>
    </citation>
    <scope>NUCLEOTIDE SEQUENCE</scope>
    <source>
        <strain evidence="18">CR-1</strain>
    </source>
</reference>
<dbReference type="InterPro" id="IPR050351">
    <property type="entry name" value="BphY/WalK/GraS-like"/>
</dbReference>
<dbReference type="GO" id="GO:0007234">
    <property type="term" value="P:osmosensory signaling via phosphorelay pathway"/>
    <property type="evidence" value="ECO:0007669"/>
    <property type="project" value="TreeGrafter"/>
</dbReference>
<protein>
    <recommendedName>
        <fullName evidence="4">histidine kinase</fullName>
        <ecNumber evidence="4">2.7.13.3</ecNumber>
    </recommendedName>
</protein>
<dbReference type="SMART" id="SM00387">
    <property type="entry name" value="HATPase_c"/>
    <property type="match status" value="1"/>
</dbReference>
<dbReference type="SUPFAM" id="SSF55874">
    <property type="entry name" value="ATPase domain of HSP90 chaperone/DNA topoisomerase II/histidine kinase"/>
    <property type="match status" value="1"/>
</dbReference>
<dbReference type="Pfam" id="PF00512">
    <property type="entry name" value="HisKA"/>
    <property type="match status" value="1"/>
</dbReference>
<dbReference type="InterPro" id="IPR003594">
    <property type="entry name" value="HATPase_dom"/>
</dbReference>
<dbReference type="CDD" id="cd00130">
    <property type="entry name" value="PAS"/>
    <property type="match status" value="1"/>
</dbReference>
<dbReference type="GO" id="GO:0005524">
    <property type="term" value="F:ATP binding"/>
    <property type="evidence" value="ECO:0007669"/>
    <property type="project" value="UniProtKB-KW"/>
</dbReference>
<evidence type="ECO:0000256" key="5">
    <source>
        <dbReference type="ARBA" id="ARBA00022475"/>
    </source>
</evidence>
<evidence type="ECO:0000259" key="17">
    <source>
        <dbReference type="PROSITE" id="PS50885"/>
    </source>
</evidence>
<evidence type="ECO:0000256" key="9">
    <source>
        <dbReference type="ARBA" id="ARBA00022741"/>
    </source>
</evidence>
<dbReference type="InterPro" id="IPR036097">
    <property type="entry name" value="HisK_dim/P_sf"/>
</dbReference>
<name>A0A484HNQ1_9BACT</name>
<dbReference type="SUPFAM" id="SSF158472">
    <property type="entry name" value="HAMP domain-like"/>
    <property type="match status" value="1"/>
</dbReference>
<dbReference type="EC" id="2.7.13.3" evidence="4"/>